<dbReference type="InterPro" id="IPR000719">
    <property type="entry name" value="Prot_kinase_dom"/>
</dbReference>
<evidence type="ECO:0000256" key="1">
    <source>
        <dbReference type="ARBA" id="ARBA00012513"/>
    </source>
</evidence>
<evidence type="ECO:0000256" key="4">
    <source>
        <dbReference type="ARBA" id="ARBA00022741"/>
    </source>
</evidence>
<dbReference type="PANTHER" id="PTHR43289:SF6">
    <property type="entry name" value="SERINE_THREONINE-PROTEIN KINASE NEKL-3"/>
    <property type="match status" value="1"/>
</dbReference>
<evidence type="ECO:0000256" key="3">
    <source>
        <dbReference type="ARBA" id="ARBA00022679"/>
    </source>
</evidence>
<evidence type="ECO:0000256" key="5">
    <source>
        <dbReference type="ARBA" id="ARBA00022777"/>
    </source>
</evidence>
<evidence type="ECO:0000259" key="10">
    <source>
        <dbReference type="PROSITE" id="PS50011"/>
    </source>
</evidence>
<dbReference type="PROSITE" id="PS50011">
    <property type="entry name" value="PROTEIN_KINASE_DOM"/>
    <property type="match status" value="1"/>
</dbReference>
<feature type="region of interest" description="Disordered" evidence="8">
    <location>
        <begin position="306"/>
        <end position="365"/>
    </location>
</feature>
<dbReference type="Gene3D" id="3.30.200.20">
    <property type="entry name" value="Phosphorylase Kinase, domain 1"/>
    <property type="match status" value="1"/>
</dbReference>
<dbReference type="PROSITE" id="PS00107">
    <property type="entry name" value="PROTEIN_KINASE_ATP"/>
    <property type="match status" value="1"/>
</dbReference>
<evidence type="ECO:0000313" key="12">
    <source>
        <dbReference type="Proteomes" id="UP001597419"/>
    </source>
</evidence>
<dbReference type="SMART" id="SM00220">
    <property type="entry name" value="S_TKc"/>
    <property type="match status" value="1"/>
</dbReference>
<dbReference type="Gene3D" id="1.10.510.10">
    <property type="entry name" value="Transferase(Phosphotransferase) domain 1"/>
    <property type="match status" value="1"/>
</dbReference>
<name>A0ABW5G852_9PSEU</name>
<evidence type="ECO:0000256" key="6">
    <source>
        <dbReference type="ARBA" id="ARBA00022840"/>
    </source>
</evidence>
<evidence type="ECO:0000256" key="8">
    <source>
        <dbReference type="SAM" id="MobiDB-lite"/>
    </source>
</evidence>
<feature type="compositionally biased region" description="Low complexity" evidence="8">
    <location>
        <begin position="319"/>
        <end position="350"/>
    </location>
</feature>
<evidence type="ECO:0000313" key="11">
    <source>
        <dbReference type="EMBL" id="MFD2457322.1"/>
    </source>
</evidence>
<evidence type="ECO:0000256" key="7">
    <source>
        <dbReference type="PROSITE-ProRule" id="PRU10141"/>
    </source>
</evidence>
<evidence type="ECO:0000256" key="9">
    <source>
        <dbReference type="SAM" id="Phobius"/>
    </source>
</evidence>
<feature type="domain" description="Protein kinase" evidence="10">
    <location>
        <begin position="30"/>
        <end position="289"/>
    </location>
</feature>
<dbReference type="PANTHER" id="PTHR43289">
    <property type="entry name" value="MITOGEN-ACTIVATED PROTEIN KINASE KINASE KINASE 20-RELATED"/>
    <property type="match status" value="1"/>
</dbReference>
<dbReference type="CDD" id="cd14014">
    <property type="entry name" value="STKc_PknB_like"/>
    <property type="match status" value="1"/>
</dbReference>
<feature type="binding site" evidence="7">
    <location>
        <position position="59"/>
    </location>
    <ligand>
        <name>ATP</name>
        <dbReference type="ChEBI" id="CHEBI:30616"/>
    </ligand>
</feature>
<organism evidence="11 12">
    <name type="scientific">Amycolatopsis samaneae</name>
    <dbReference type="NCBI Taxonomy" id="664691"/>
    <lineage>
        <taxon>Bacteria</taxon>
        <taxon>Bacillati</taxon>
        <taxon>Actinomycetota</taxon>
        <taxon>Actinomycetes</taxon>
        <taxon>Pseudonocardiales</taxon>
        <taxon>Pseudonocardiaceae</taxon>
        <taxon>Amycolatopsis</taxon>
    </lineage>
</organism>
<comment type="caution">
    <text evidence="11">The sequence shown here is derived from an EMBL/GenBank/DDBJ whole genome shotgun (WGS) entry which is preliminary data.</text>
</comment>
<dbReference type="GO" id="GO:0004674">
    <property type="term" value="F:protein serine/threonine kinase activity"/>
    <property type="evidence" value="ECO:0007669"/>
    <property type="project" value="UniProtKB-EC"/>
</dbReference>
<dbReference type="EC" id="2.7.11.1" evidence="1"/>
<sequence>MASADLDDTPDRPADAEPDPSAARVIGGRYRLGRLLGRGSMGTVWAAHDELLRRDVAVKEVLLPPGMPAGAAHEQRERAMREARAIAALSHPNVVTVHDVVREGDDPFVVMELVASVSLAKLIAEHGPLDQPRAAAVADAVAAALQAAHRRGITHRDVKPGNVLLGEDGLVKLTDFGLARSVSEVTLTHAGLMLGTPAYIAPELASGSPTTPAADLWELGATLFAAVAGRPPYNVNHDPLATVHEVVHGDVPSPAGAGPLSAVIAGLMVKDPAARMPLAEVRRLVRPVLPDPGVPLWDVPEVTGEARESRTLPREVPWGAAPASAGEAAPADDGAPLASAPGPLPFASGGEATPPNEPAALASTPGSLPFAATSVAAAPKSRDRSRGRVLGVAAAALVVVAAAVGGIFVFRLPGENPPAPAAPAVPAPSSAPVPAPRADLVEHTGTMRVGEGGPGTPFTITVPRTWVEFADPHAGKGPPPEGIVNYVAPDGRGEIRVERMVGFYDYQRGTEDFVDRLLTLPGVIRKGSQVTTLAPQPPSTMDVFHRNRELGPGPASSTKLRALPHGRDLWTVAVKVPLDQEANLRPLFARVIAAFKPSA</sequence>
<dbReference type="InterPro" id="IPR011009">
    <property type="entry name" value="Kinase-like_dom_sf"/>
</dbReference>
<feature type="region of interest" description="Disordered" evidence="8">
    <location>
        <begin position="1"/>
        <end position="22"/>
    </location>
</feature>
<keyword evidence="9" id="KW-0812">Transmembrane</keyword>
<dbReference type="InterPro" id="IPR017441">
    <property type="entry name" value="Protein_kinase_ATP_BS"/>
</dbReference>
<evidence type="ECO:0000256" key="2">
    <source>
        <dbReference type="ARBA" id="ARBA00022527"/>
    </source>
</evidence>
<dbReference type="SUPFAM" id="SSF56112">
    <property type="entry name" value="Protein kinase-like (PK-like)"/>
    <property type="match status" value="1"/>
</dbReference>
<keyword evidence="12" id="KW-1185">Reference proteome</keyword>
<dbReference type="EMBL" id="JBHUKU010000002">
    <property type="protein sequence ID" value="MFD2457322.1"/>
    <property type="molecule type" value="Genomic_DNA"/>
</dbReference>
<keyword evidence="9" id="KW-0472">Membrane</keyword>
<keyword evidence="9" id="KW-1133">Transmembrane helix</keyword>
<dbReference type="Pfam" id="PF00069">
    <property type="entry name" value="Pkinase"/>
    <property type="match status" value="1"/>
</dbReference>
<dbReference type="InterPro" id="IPR008271">
    <property type="entry name" value="Ser/Thr_kinase_AS"/>
</dbReference>
<feature type="transmembrane region" description="Helical" evidence="9">
    <location>
        <begin position="389"/>
        <end position="410"/>
    </location>
</feature>
<keyword evidence="6 7" id="KW-0067">ATP-binding</keyword>
<dbReference type="RefSeq" id="WP_345388532.1">
    <property type="nucleotide sequence ID" value="NZ_BAABHG010000003.1"/>
</dbReference>
<proteinExistence type="predicted"/>
<dbReference type="PROSITE" id="PS00108">
    <property type="entry name" value="PROTEIN_KINASE_ST"/>
    <property type="match status" value="1"/>
</dbReference>
<keyword evidence="5 11" id="KW-0418">Kinase</keyword>
<accession>A0ABW5G852</accession>
<keyword evidence="3 11" id="KW-0808">Transferase</keyword>
<gene>
    <name evidence="11" type="ORF">ACFSYJ_01870</name>
</gene>
<keyword evidence="2" id="KW-0723">Serine/threonine-protein kinase</keyword>
<keyword evidence="4 7" id="KW-0547">Nucleotide-binding</keyword>
<dbReference type="Proteomes" id="UP001597419">
    <property type="component" value="Unassembled WGS sequence"/>
</dbReference>
<reference evidence="12" key="1">
    <citation type="journal article" date="2019" name="Int. J. Syst. Evol. Microbiol.">
        <title>The Global Catalogue of Microorganisms (GCM) 10K type strain sequencing project: providing services to taxonomists for standard genome sequencing and annotation.</title>
        <authorList>
            <consortium name="The Broad Institute Genomics Platform"/>
            <consortium name="The Broad Institute Genome Sequencing Center for Infectious Disease"/>
            <person name="Wu L."/>
            <person name="Ma J."/>
        </authorList>
    </citation>
    <scope>NUCLEOTIDE SEQUENCE [LARGE SCALE GENOMIC DNA]</scope>
    <source>
        <strain evidence="12">CGMCC 4.7643</strain>
    </source>
</reference>
<protein>
    <recommendedName>
        <fullName evidence="1">non-specific serine/threonine protein kinase</fullName>
        <ecNumber evidence="1">2.7.11.1</ecNumber>
    </recommendedName>
</protein>